<evidence type="ECO:0000259" key="6">
    <source>
        <dbReference type="PROSITE" id="PS50995"/>
    </source>
</evidence>
<evidence type="ECO:0000256" key="5">
    <source>
        <dbReference type="ARBA" id="ARBA00023163"/>
    </source>
</evidence>
<proteinExistence type="predicted"/>
<evidence type="ECO:0000313" key="8">
    <source>
        <dbReference type="Proteomes" id="UP000629365"/>
    </source>
</evidence>
<evidence type="ECO:0000313" key="7">
    <source>
        <dbReference type="EMBL" id="GGD67311.1"/>
    </source>
</evidence>
<keyword evidence="4" id="KW-0238">DNA-binding</keyword>
<dbReference type="Gene3D" id="1.10.10.10">
    <property type="entry name" value="Winged helix-like DNA-binding domain superfamily/Winged helix DNA-binding domain"/>
    <property type="match status" value="1"/>
</dbReference>
<keyword evidence="8" id="KW-1185">Reference proteome</keyword>
<organism evidence="7 8">
    <name type="scientific">Microbacterium murale</name>
    <dbReference type="NCBI Taxonomy" id="1081040"/>
    <lineage>
        <taxon>Bacteria</taxon>
        <taxon>Bacillati</taxon>
        <taxon>Actinomycetota</taxon>
        <taxon>Actinomycetes</taxon>
        <taxon>Micrococcales</taxon>
        <taxon>Microbacteriaceae</taxon>
        <taxon>Microbacterium</taxon>
    </lineage>
</organism>
<evidence type="ECO:0000256" key="4">
    <source>
        <dbReference type="ARBA" id="ARBA00023125"/>
    </source>
</evidence>
<protein>
    <submittedName>
        <fullName evidence="7">MarR family transcriptional regulator</fullName>
    </submittedName>
</protein>
<dbReference type="InterPro" id="IPR055166">
    <property type="entry name" value="Transc_reg_Sar_Rot_HTH"/>
</dbReference>
<dbReference type="EMBL" id="BMCM01000001">
    <property type="protein sequence ID" value="GGD67311.1"/>
    <property type="molecule type" value="Genomic_DNA"/>
</dbReference>
<keyword evidence="3" id="KW-0805">Transcription regulation</keyword>
<dbReference type="SMART" id="SM00347">
    <property type="entry name" value="HTH_MARR"/>
    <property type="match status" value="1"/>
</dbReference>
<keyword evidence="2" id="KW-0963">Cytoplasm</keyword>
<name>A0ABQ1RHN7_9MICO</name>
<dbReference type="InterPro" id="IPR036388">
    <property type="entry name" value="WH-like_DNA-bd_sf"/>
</dbReference>
<accession>A0ABQ1RHN7</accession>
<dbReference type="PANTHER" id="PTHR33164">
    <property type="entry name" value="TRANSCRIPTIONAL REGULATOR, MARR FAMILY"/>
    <property type="match status" value="1"/>
</dbReference>
<dbReference type="InterPro" id="IPR039422">
    <property type="entry name" value="MarR/SlyA-like"/>
</dbReference>
<comment type="caution">
    <text evidence="7">The sequence shown here is derived from an EMBL/GenBank/DDBJ whole genome shotgun (WGS) entry which is preliminary data.</text>
</comment>
<dbReference type="PANTHER" id="PTHR33164:SF5">
    <property type="entry name" value="ORGANIC HYDROPEROXIDE RESISTANCE TRANSCRIPTIONAL REGULATOR"/>
    <property type="match status" value="1"/>
</dbReference>
<evidence type="ECO:0000256" key="3">
    <source>
        <dbReference type="ARBA" id="ARBA00023015"/>
    </source>
</evidence>
<evidence type="ECO:0000256" key="2">
    <source>
        <dbReference type="ARBA" id="ARBA00022490"/>
    </source>
</evidence>
<feature type="domain" description="HTH marR-type" evidence="6">
    <location>
        <begin position="13"/>
        <end position="143"/>
    </location>
</feature>
<keyword evidence="5" id="KW-0804">Transcription</keyword>
<reference evidence="8" key="1">
    <citation type="journal article" date="2019" name="Int. J. Syst. Evol. Microbiol.">
        <title>The Global Catalogue of Microorganisms (GCM) 10K type strain sequencing project: providing services to taxonomists for standard genome sequencing and annotation.</title>
        <authorList>
            <consortium name="The Broad Institute Genomics Platform"/>
            <consortium name="The Broad Institute Genome Sequencing Center for Infectious Disease"/>
            <person name="Wu L."/>
            <person name="Ma J."/>
        </authorList>
    </citation>
    <scope>NUCLEOTIDE SEQUENCE [LARGE SCALE GENOMIC DNA]</scope>
    <source>
        <strain evidence="8">CCM 7640</strain>
    </source>
</reference>
<sequence>MAKSVKPPVVALDDMVCFNVHSAFRAVASVYRPLLEPLGVSYPQYLVLAVLWENDDLPVGKLVSRLQSDYGTITPLLKRMEKQGLIVRARNLQDERSVLVSLTPDGDALRVHGPRIYQAVTETFGFTPERAAAALEVLRSITNSVSHNSR</sequence>
<dbReference type="RefSeq" id="WP_188435270.1">
    <property type="nucleotide sequence ID" value="NZ_BMCM01000001.1"/>
</dbReference>
<dbReference type="Pfam" id="PF22381">
    <property type="entry name" value="Staph_reg_Sar_Rot"/>
    <property type="match status" value="1"/>
</dbReference>
<dbReference type="InterPro" id="IPR036390">
    <property type="entry name" value="WH_DNA-bd_sf"/>
</dbReference>
<comment type="subcellular location">
    <subcellularLocation>
        <location evidence="1">Cytoplasm</location>
    </subcellularLocation>
</comment>
<dbReference type="Proteomes" id="UP000629365">
    <property type="component" value="Unassembled WGS sequence"/>
</dbReference>
<dbReference type="PROSITE" id="PS50995">
    <property type="entry name" value="HTH_MARR_2"/>
    <property type="match status" value="1"/>
</dbReference>
<dbReference type="SUPFAM" id="SSF46785">
    <property type="entry name" value="Winged helix' DNA-binding domain"/>
    <property type="match status" value="1"/>
</dbReference>
<dbReference type="InterPro" id="IPR000835">
    <property type="entry name" value="HTH_MarR-typ"/>
</dbReference>
<gene>
    <name evidence="7" type="ORF">GCM10007269_08040</name>
</gene>
<evidence type="ECO:0000256" key="1">
    <source>
        <dbReference type="ARBA" id="ARBA00004496"/>
    </source>
</evidence>